<accession>A0ABT7TF65</accession>
<dbReference type="EMBL" id="JAUCMM010000003">
    <property type="protein sequence ID" value="MDM7888231.1"/>
    <property type="molecule type" value="Genomic_DNA"/>
</dbReference>
<feature type="compositionally biased region" description="Low complexity" evidence="1">
    <location>
        <begin position="80"/>
        <end position="91"/>
    </location>
</feature>
<evidence type="ECO:0000313" key="4">
    <source>
        <dbReference type="Proteomes" id="UP001235720"/>
    </source>
</evidence>
<proteinExistence type="predicted"/>
<dbReference type="Proteomes" id="UP001235720">
    <property type="component" value="Unassembled WGS sequence"/>
</dbReference>
<keyword evidence="2" id="KW-0472">Membrane</keyword>
<comment type="caution">
    <text evidence="3">The sequence shown here is derived from an EMBL/GenBank/DDBJ whole genome shotgun (WGS) entry which is preliminary data.</text>
</comment>
<keyword evidence="2" id="KW-1133">Transmembrane helix</keyword>
<keyword evidence="2" id="KW-0812">Transmembrane</keyword>
<evidence type="ECO:0000313" key="3">
    <source>
        <dbReference type="EMBL" id="MDM7888231.1"/>
    </source>
</evidence>
<name>A0ABT7TF65_9MICO</name>
<feature type="transmembrane region" description="Helical" evidence="2">
    <location>
        <begin position="39"/>
        <end position="60"/>
    </location>
</feature>
<sequence>MDSEPPVGDELQRMLVTMKQDVLERATPRPKRRRGHTGIVVGVVALLALGTASGAVALSLSHQDRPVAAPVQTQEPAPAPSATTRTSAPITGRPTPHPVPTATPTTAAVATIPTSCRATVPEEDYDRFFGDTPVQGSSSMGEGIAGSDSVAAGIAEPGADIYCVWRDPRADVSGLEMLIGAARPNTGDRLRSGPMSCVDQDGGVLCRTSRQADPYPVDTVTTLFVRDGTYVAITQTNFPTNGLLDAVVGEIWGD</sequence>
<protein>
    <submittedName>
        <fullName evidence="3">Uncharacterized protein</fullName>
    </submittedName>
</protein>
<reference evidence="3 4" key="1">
    <citation type="submission" date="2023-06" db="EMBL/GenBank/DDBJ databases">
        <authorList>
            <person name="Feng G."/>
            <person name="Li J."/>
            <person name="Zhu H."/>
        </authorList>
    </citation>
    <scope>NUCLEOTIDE SEQUENCE [LARGE SCALE GENOMIC DNA]</scope>
    <source>
        <strain evidence="3 4">RHCJP20</strain>
    </source>
</reference>
<gene>
    <name evidence="3" type="ORF">QUG98_07170</name>
</gene>
<evidence type="ECO:0000256" key="1">
    <source>
        <dbReference type="SAM" id="MobiDB-lite"/>
    </source>
</evidence>
<organism evidence="3 4">
    <name type="scientific">Curtobacterium subtropicum</name>
    <dbReference type="NCBI Taxonomy" id="3055138"/>
    <lineage>
        <taxon>Bacteria</taxon>
        <taxon>Bacillati</taxon>
        <taxon>Actinomycetota</taxon>
        <taxon>Actinomycetes</taxon>
        <taxon>Micrococcales</taxon>
        <taxon>Microbacteriaceae</taxon>
        <taxon>Curtobacterium</taxon>
    </lineage>
</organism>
<keyword evidence="4" id="KW-1185">Reference proteome</keyword>
<feature type="region of interest" description="Disordered" evidence="1">
    <location>
        <begin position="67"/>
        <end position="106"/>
    </location>
</feature>
<dbReference type="RefSeq" id="WP_289469909.1">
    <property type="nucleotide sequence ID" value="NZ_JAUCMM010000003.1"/>
</dbReference>
<evidence type="ECO:0000256" key="2">
    <source>
        <dbReference type="SAM" id="Phobius"/>
    </source>
</evidence>